<evidence type="ECO:0000259" key="2">
    <source>
        <dbReference type="PROSITE" id="PS50118"/>
    </source>
</evidence>
<dbReference type="Gene3D" id="1.10.30.10">
    <property type="entry name" value="High mobility group box domain"/>
    <property type="match status" value="1"/>
</dbReference>
<dbReference type="Proteomes" id="UP001634393">
    <property type="component" value="Unassembled WGS sequence"/>
</dbReference>
<keyword evidence="4" id="KW-1185">Reference proteome</keyword>
<dbReference type="GO" id="GO:0003677">
    <property type="term" value="F:DNA binding"/>
    <property type="evidence" value="ECO:0007669"/>
    <property type="project" value="UniProtKB-UniRule"/>
</dbReference>
<dbReference type="InterPro" id="IPR036910">
    <property type="entry name" value="HMG_box_dom_sf"/>
</dbReference>
<dbReference type="PROSITE" id="PS50118">
    <property type="entry name" value="HMG_BOX_2"/>
    <property type="match status" value="1"/>
</dbReference>
<dbReference type="PANTHER" id="PTHR47658:SF2">
    <property type="entry name" value="HMG-BOX (HIGH MOBILITY GROUP) DNA-BINDING FAMILY PROTEIN"/>
    <property type="match status" value="1"/>
</dbReference>
<accession>A0ABD3TM22</accession>
<dbReference type="SUPFAM" id="SSF47095">
    <property type="entry name" value="HMG-box"/>
    <property type="match status" value="1"/>
</dbReference>
<evidence type="ECO:0000313" key="3">
    <source>
        <dbReference type="EMBL" id="KAL3837807.1"/>
    </source>
</evidence>
<feature type="domain" description="HMG box" evidence="2">
    <location>
        <begin position="61"/>
        <end position="125"/>
    </location>
</feature>
<dbReference type="AlphaFoldDB" id="A0ABD3TM22"/>
<keyword evidence="1" id="KW-0238">DNA-binding</keyword>
<reference evidence="3 4" key="1">
    <citation type="submission" date="2024-12" db="EMBL/GenBank/DDBJ databases">
        <title>The unique morphological basis and parallel evolutionary history of personate flowers in Penstemon.</title>
        <authorList>
            <person name="Depatie T.H."/>
            <person name="Wessinger C.A."/>
        </authorList>
    </citation>
    <scope>NUCLEOTIDE SEQUENCE [LARGE SCALE GENOMIC DNA]</scope>
    <source>
        <strain evidence="3">WTNN_2</strain>
        <tissue evidence="3">Leaf</tissue>
    </source>
</reference>
<sequence length="190" mass="22223">MVGARKRVHAIRRGPDGSAFQKCESCGILLAIALADLHECGFKKTVKKKLKIGNFEKQRIEYQPRSAFRFFMEEFMKTCKDGNEVEIDMKACEIWKNMTKLEREPFVHRAQELNSAYVKLLREEEDEIQWVDDEADSYEVGNYDKYYKESEIYCEYGSSEESGFFLSESYDTFDTEVLLGVCPWATQRTH</sequence>
<keyword evidence="1" id="KW-0539">Nucleus</keyword>
<feature type="DNA-binding region" description="HMG box" evidence="1">
    <location>
        <begin position="61"/>
        <end position="125"/>
    </location>
</feature>
<evidence type="ECO:0000256" key="1">
    <source>
        <dbReference type="PROSITE-ProRule" id="PRU00267"/>
    </source>
</evidence>
<proteinExistence type="predicted"/>
<dbReference type="GO" id="GO:0005634">
    <property type="term" value="C:nucleus"/>
    <property type="evidence" value="ECO:0007669"/>
    <property type="project" value="UniProtKB-UniRule"/>
</dbReference>
<dbReference type="PANTHER" id="PTHR47658">
    <property type="entry name" value="HIGH MOBILITY GROUP B PROTEIN 12-RELATED"/>
    <property type="match status" value="1"/>
</dbReference>
<dbReference type="EMBL" id="JBJXBP010000003">
    <property type="protein sequence ID" value="KAL3837807.1"/>
    <property type="molecule type" value="Genomic_DNA"/>
</dbReference>
<protein>
    <recommendedName>
        <fullName evidence="2">HMG box domain-containing protein</fullName>
    </recommendedName>
</protein>
<evidence type="ECO:0000313" key="4">
    <source>
        <dbReference type="Proteomes" id="UP001634393"/>
    </source>
</evidence>
<name>A0ABD3TM22_9LAMI</name>
<dbReference type="InterPro" id="IPR009071">
    <property type="entry name" value="HMG_box_dom"/>
</dbReference>
<comment type="caution">
    <text evidence="3">The sequence shown here is derived from an EMBL/GenBank/DDBJ whole genome shotgun (WGS) entry which is preliminary data.</text>
</comment>
<gene>
    <name evidence="3" type="ORF">ACJIZ3_022398</name>
</gene>
<organism evidence="3 4">
    <name type="scientific">Penstemon smallii</name>
    <dbReference type="NCBI Taxonomy" id="265156"/>
    <lineage>
        <taxon>Eukaryota</taxon>
        <taxon>Viridiplantae</taxon>
        <taxon>Streptophyta</taxon>
        <taxon>Embryophyta</taxon>
        <taxon>Tracheophyta</taxon>
        <taxon>Spermatophyta</taxon>
        <taxon>Magnoliopsida</taxon>
        <taxon>eudicotyledons</taxon>
        <taxon>Gunneridae</taxon>
        <taxon>Pentapetalae</taxon>
        <taxon>asterids</taxon>
        <taxon>lamiids</taxon>
        <taxon>Lamiales</taxon>
        <taxon>Plantaginaceae</taxon>
        <taxon>Cheloneae</taxon>
        <taxon>Penstemon</taxon>
    </lineage>
</organism>